<name>A0A4Z1FIQ4_9HELO</name>
<feature type="compositionally biased region" description="Basic residues" evidence="1">
    <location>
        <begin position="89"/>
        <end position="99"/>
    </location>
</feature>
<dbReference type="Proteomes" id="UP000297910">
    <property type="component" value="Unassembled WGS sequence"/>
</dbReference>
<organism evidence="2 3">
    <name type="scientific">Botrytis paeoniae</name>
    <dbReference type="NCBI Taxonomy" id="278948"/>
    <lineage>
        <taxon>Eukaryota</taxon>
        <taxon>Fungi</taxon>
        <taxon>Dikarya</taxon>
        <taxon>Ascomycota</taxon>
        <taxon>Pezizomycotina</taxon>
        <taxon>Leotiomycetes</taxon>
        <taxon>Helotiales</taxon>
        <taxon>Sclerotiniaceae</taxon>
        <taxon>Botrytis</taxon>
    </lineage>
</organism>
<dbReference type="EMBL" id="PQXI01000100">
    <property type="protein sequence ID" value="TGO24546.1"/>
    <property type="molecule type" value="Genomic_DNA"/>
</dbReference>
<reference evidence="2 3" key="1">
    <citation type="submission" date="2017-12" db="EMBL/GenBank/DDBJ databases">
        <title>Comparative genomics of Botrytis spp.</title>
        <authorList>
            <person name="Valero-Jimenez C.A."/>
            <person name="Tapia P."/>
            <person name="Veloso J."/>
            <person name="Silva-Moreno E."/>
            <person name="Staats M."/>
            <person name="Valdes J.H."/>
            <person name="Van Kan J.A.L."/>
        </authorList>
    </citation>
    <scope>NUCLEOTIDE SEQUENCE [LARGE SCALE GENOMIC DNA]</scope>
    <source>
        <strain evidence="2 3">Bp0003</strain>
    </source>
</reference>
<gene>
    <name evidence="2" type="ORF">BPAE_0100g00140</name>
</gene>
<evidence type="ECO:0000313" key="2">
    <source>
        <dbReference type="EMBL" id="TGO24546.1"/>
    </source>
</evidence>
<evidence type="ECO:0000313" key="3">
    <source>
        <dbReference type="Proteomes" id="UP000297910"/>
    </source>
</evidence>
<sequence length="99" mass="11618">MKLNSYVPYFFSEDVDETLYLYLAVDPKLRMTISRSAVLLRGIYKIPGRWKVLNEDEALGRAEKRKELQEKRRAAAAGKQKEKGEKSKGRNRRRKRMKG</sequence>
<keyword evidence="3" id="KW-1185">Reference proteome</keyword>
<feature type="compositionally biased region" description="Basic and acidic residues" evidence="1">
    <location>
        <begin position="63"/>
        <end position="88"/>
    </location>
</feature>
<accession>A0A4Z1FIQ4</accession>
<dbReference type="AlphaFoldDB" id="A0A4Z1FIQ4"/>
<evidence type="ECO:0000256" key="1">
    <source>
        <dbReference type="SAM" id="MobiDB-lite"/>
    </source>
</evidence>
<feature type="region of interest" description="Disordered" evidence="1">
    <location>
        <begin position="63"/>
        <end position="99"/>
    </location>
</feature>
<proteinExistence type="predicted"/>
<comment type="caution">
    <text evidence="2">The sequence shown here is derived from an EMBL/GenBank/DDBJ whole genome shotgun (WGS) entry which is preliminary data.</text>
</comment>
<protein>
    <submittedName>
        <fullName evidence="2">Uncharacterized protein</fullName>
    </submittedName>
</protein>